<name>A0A2U3Z6C2_LEPWE</name>
<comment type="subcellular location">
    <subcellularLocation>
        <location evidence="1">Cytoplasm</location>
    </subcellularLocation>
</comment>
<keyword evidence="6" id="KW-0597">Phosphoprotein</keyword>
<feature type="domain" description="EF-hand" evidence="14">
    <location>
        <begin position="1128"/>
        <end position="1163"/>
    </location>
</feature>
<dbReference type="FunFam" id="1.20.58.60:FF:000078">
    <property type="entry name" value="Spectrin alpha chain, non-erythrocytic 1"/>
    <property type="match status" value="1"/>
</dbReference>
<protein>
    <submittedName>
        <fullName evidence="16">Spectrin alpha chain, erythrocytic 1-like</fullName>
    </submittedName>
</protein>
<organism evidence="15 16">
    <name type="scientific">Leptonychotes weddellii</name>
    <name type="common">Weddell seal</name>
    <name type="synonym">Otaria weddellii</name>
    <dbReference type="NCBI Taxonomy" id="9713"/>
    <lineage>
        <taxon>Eukaryota</taxon>
        <taxon>Metazoa</taxon>
        <taxon>Chordata</taxon>
        <taxon>Craniata</taxon>
        <taxon>Vertebrata</taxon>
        <taxon>Euteleostomi</taxon>
        <taxon>Mammalia</taxon>
        <taxon>Eutheria</taxon>
        <taxon>Laurasiatheria</taxon>
        <taxon>Carnivora</taxon>
        <taxon>Caniformia</taxon>
        <taxon>Pinnipedia</taxon>
        <taxon>Phocidae</taxon>
        <taxon>Monachinae</taxon>
        <taxon>Lobodontini</taxon>
        <taxon>Leptonychotes</taxon>
    </lineage>
</organism>
<dbReference type="PANTHER" id="PTHR11915">
    <property type="entry name" value="SPECTRIN/FILAMIN RELATED CYTOSKELETAL PROTEIN"/>
    <property type="match status" value="1"/>
</dbReference>
<evidence type="ECO:0000256" key="5">
    <source>
        <dbReference type="ARBA" id="ARBA00022490"/>
    </source>
</evidence>
<dbReference type="STRING" id="9713.A0A2U3Z6C2"/>
<dbReference type="SMART" id="SM01184">
    <property type="entry name" value="efhand_Ca_insen"/>
    <property type="match status" value="1"/>
</dbReference>
<feature type="non-terminal residue" evidence="16">
    <location>
        <position position="1"/>
    </location>
</feature>
<dbReference type="OrthoDB" id="6018565at2759"/>
<evidence type="ECO:0000256" key="2">
    <source>
        <dbReference type="ARBA" id="ARBA00006826"/>
    </source>
</evidence>
<dbReference type="Pfam" id="PF00435">
    <property type="entry name" value="Spectrin"/>
    <property type="match status" value="9"/>
</dbReference>
<dbReference type="PRINTS" id="PR01887">
    <property type="entry name" value="SPECTRNALPHA"/>
</dbReference>
<dbReference type="SUPFAM" id="SSF47473">
    <property type="entry name" value="EF-hand"/>
    <property type="match status" value="2"/>
</dbReference>
<dbReference type="RefSeq" id="XP_006751550.1">
    <property type="nucleotide sequence ID" value="XM_006751487.2"/>
</dbReference>
<evidence type="ECO:0000256" key="4">
    <source>
        <dbReference type="ARBA" id="ARBA00022467"/>
    </source>
</evidence>
<dbReference type="Gene3D" id="1.10.238.10">
    <property type="entry name" value="EF-hand"/>
    <property type="match status" value="2"/>
</dbReference>
<evidence type="ECO:0000256" key="3">
    <source>
        <dbReference type="ARBA" id="ARBA00022443"/>
    </source>
</evidence>
<feature type="domain" description="SH3" evidence="13">
    <location>
        <begin position="155"/>
        <end position="214"/>
    </location>
</feature>
<evidence type="ECO:0000256" key="1">
    <source>
        <dbReference type="ARBA" id="ARBA00004496"/>
    </source>
</evidence>
<accession>A0A2U3Z6C2</accession>
<dbReference type="GO" id="GO:0051693">
    <property type="term" value="P:actin filament capping"/>
    <property type="evidence" value="ECO:0007669"/>
    <property type="project" value="UniProtKB-KW"/>
</dbReference>
<dbReference type="InterPro" id="IPR002017">
    <property type="entry name" value="Spectrin_repeat"/>
</dbReference>
<keyword evidence="12" id="KW-0175">Coiled coil</keyword>
<evidence type="ECO:0000313" key="16">
    <source>
        <dbReference type="RefSeq" id="XP_006751550.1"/>
    </source>
</evidence>
<dbReference type="FunFam" id="1.10.238.10:FF:000020">
    <property type="entry name" value="spectrin alpha chain, non-erythrocytic 1"/>
    <property type="match status" value="1"/>
</dbReference>
<dbReference type="FunFam" id="1.20.58.60:FF:000272">
    <property type="entry name" value="Spectrin alpha chain, erythrocytic 1"/>
    <property type="match status" value="1"/>
</dbReference>
<proteinExistence type="inferred from homology"/>
<dbReference type="PROSITE" id="PS50002">
    <property type="entry name" value="SH3"/>
    <property type="match status" value="1"/>
</dbReference>
<evidence type="ECO:0000256" key="7">
    <source>
        <dbReference type="ARBA" id="ARBA00022723"/>
    </source>
</evidence>
<keyword evidence="9" id="KW-0106">Calcium</keyword>
<evidence type="ECO:0000256" key="8">
    <source>
        <dbReference type="ARBA" id="ARBA00022737"/>
    </source>
</evidence>
<feature type="coiled-coil region" evidence="12">
    <location>
        <begin position="235"/>
        <end position="266"/>
    </location>
</feature>
<dbReference type="PROSITE" id="PS50222">
    <property type="entry name" value="EF_HAND_2"/>
    <property type="match status" value="2"/>
</dbReference>
<keyword evidence="15" id="KW-1185">Reference proteome</keyword>
<gene>
    <name evidence="16" type="primary">LOC102738176</name>
</gene>
<evidence type="ECO:0000259" key="13">
    <source>
        <dbReference type="PROSITE" id="PS50002"/>
    </source>
</evidence>
<evidence type="ECO:0000256" key="11">
    <source>
        <dbReference type="PROSITE-ProRule" id="PRU00192"/>
    </source>
</evidence>
<dbReference type="CDD" id="cd00176">
    <property type="entry name" value="SPEC"/>
    <property type="match status" value="4"/>
</dbReference>
<dbReference type="SMART" id="SM00326">
    <property type="entry name" value="SH3"/>
    <property type="match status" value="1"/>
</dbReference>
<sequence>TCENRSCGDKSLLGGIGDQLDFLFTLENTCFWNPGQDPHLGHFAAEDVASRVKSLNDNMESLQARAARRQNDLEANVQFQQYLADLHEAEAWIQEKEPIVDSTNYGADEEAAGALLKKHEAFLVDLSAFGNSMQALRDQAAACQQQQAVPVEGAAREQRVVALYDFQARSNREVTMKKDDVLTLLSSINKDWWKVESGDHQGFVPAVYVRKLAQDELPTPTQRQQGEPSNIAQRQEQIENQYHSLLDRAEERRRRLLQRYNEFLLAYEAGDMLEWIQEKKAENTGVELDDVWELQKKFDEFQTDLKANEPRLRDINKVADDLLFEKLLTPEGAQIRQELNTRWDSLQSLAEEQRQLLGSAHAVQVFQREADEMKEQIEKKHQALCAADPGSDLFSVQALQRQHEIFERDLVPLGEKVTMLGETAERLSESHPDAADDLRRQGTELKEAWDNLLKSSEDRKENLNEAQKFYTFLMQARDLENWISSMGGMVSSEELAEDLIGTEILLERHQEHRADLEAEAPTFQALEDFGAELISSGHRSSPEIEEKLEVVRLKKDDLEKAWKQRKRMLDQCLELQLFHGNCDQAESWMLARENFLRSESHSSLDTLVALMKKRDDLDKAITAQKTELDRAVDTVAYSYSSHSRHWTDLLQAQPFTTYLLELEVTLYTAYANIPPNAGVTLCHGHGRSLFFREISTTGVHTTGAQYHWSQYHRSSSLLKKHETLENDFAVHETRVQDICAQGEDILNKEKIQHKKISAKIESLKEKIPSLSSTINAWKSQLEEDYAFQQFNWKADVVEAWIAEKEESLKTNGNCTDLAASLTLLAKQDTLDASLQSFQKDRLSEITDLKDQLVAAQHRQTKAIEERHDALLRLWEQLLEASAAHREKLLEKQLPLQQAEELFMEFAHKASAFNHWCENTEEDLSEPVHCVSLNEIRQLQKDHEAFLASLAGAQSDFNDLLELDQQIKALNVPSSPYTWLTMEVLEKFWKHLSDVIKEREQEQQREEARQVKNFEMRQEFEQNASAFLQWILETRAYFLDGSLLKETGTLESQLEANKRKQKEIQAMKRQLTKIEDLGDSLEEALVLDIKYSTIGLAQQWDQLHQLGMRMQHNLEQQIQAKDTIGVSEETLKEFSTTYKHFDENLTGRLSHKDFRSCLRGLNYYLPMVEEDEREPKFEKFLDVVDPGRKGYISLEDYTSFLIDKESENIKSSDEIENAFQALAEGKAYITKEDMKQALTPEQVQFCASHMQQYVDPRGRSHLAGYDYVGFTNSFFGN</sequence>
<dbReference type="FunFam" id="1.20.58.60:FF:000163">
    <property type="entry name" value="spectrin alpha chain, erythrocytic 1"/>
    <property type="match status" value="1"/>
</dbReference>
<keyword evidence="8" id="KW-0677">Repeat</keyword>
<dbReference type="Pfam" id="PF08726">
    <property type="entry name" value="EFhand_Ca_insen"/>
    <property type="match status" value="1"/>
</dbReference>
<dbReference type="Gene3D" id="2.30.30.40">
    <property type="entry name" value="SH3 Domains"/>
    <property type="match status" value="1"/>
</dbReference>
<dbReference type="GO" id="GO:0005509">
    <property type="term" value="F:calcium ion binding"/>
    <property type="evidence" value="ECO:0007669"/>
    <property type="project" value="InterPro"/>
</dbReference>
<dbReference type="SUPFAM" id="SSF46966">
    <property type="entry name" value="Spectrin repeat"/>
    <property type="match status" value="8"/>
</dbReference>
<dbReference type="InterPro" id="IPR001452">
    <property type="entry name" value="SH3_domain"/>
</dbReference>
<dbReference type="GO" id="GO:0003779">
    <property type="term" value="F:actin binding"/>
    <property type="evidence" value="ECO:0007669"/>
    <property type="project" value="UniProtKB-KW"/>
</dbReference>
<evidence type="ECO:0000256" key="12">
    <source>
        <dbReference type="SAM" id="Coils"/>
    </source>
</evidence>
<dbReference type="GO" id="GO:0030864">
    <property type="term" value="C:cortical actin cytoskeleton"/>
    <property type="evidence" value="ECO:0007669"/>
    <property type="project" value="UniProtKB-ARBA"/>
</dbReference>
<dbReference type="InterPro" id="IPR002048">
    <property type="entry name" value="EF_hand_dom"/>
</dbReference>
<dbReference type="Proteomes" id="UP000245341">
    <property type="component" value="Unplaced"/>
</dbReference>
<dbReference type="FunFam" id="1.20.58.60:FF:000013">
    <property type="entry name" value="Spectrin alpha chain, non-erythrocytic 1"/>
    <property type="match status" value="1"/>
</dbReference>
<keyword evidence="3 11" id="KW-0728">SH3 domain</keyword>
<feature type="domain" description="EF-hand" evidence="14">
    <location>
        <begin position="1171"/>
        <end position="1206"/>
    </location>
</feature>
<evidence type="ECO:0000259" key="14">
    <source>
        <dbReference type="PROSITE" id="PS50222"/>
    </source>
</evidence>
<keyword evidence="5" id="KW-0963">Cytoplasm</keyword>
<evidence type="ECO:0000313" key="15">
    <source>
        <dbReference type="Proteomes" id="UP000245341"/>
    </source>
</evidence>
<dbReference type="KEGG" id="lww:102738176"/>
<dbReference type="GeneID" id="102738176"/>
<dbReference type="SMART" id="SM00150">
    <property type="entry name" value="SPEC"/>
    <property type="match status" value="9"/>
</dbReference>
<dbReference type="InterPro" id="IPR018159">
    <property type="entry name" value="Spectrin/alpha-actinin"/>
</dbReference>
<comment type="similarity">
    <text evidence="2">Belongs to the spectrin family.</text>
</comment>
<evidence type="ECO:0000256" key="6">
    <source>
        <dbReference type="ARBA" id="ARBA00022553"/>
    </source>
</evidence>
<dbReference type="Pfam" id="PF00018">
    <property type="entry name" value="SH3_1"/>
    <property type="match status" value="1"/>
</dbReference>
<feature type="coiled-coil region" evidence="12">
    <location>
        <begin position="45"/>
        <end position="72"/>
    </location>
</feature>
<evidence type="ECO:0000256" key="10">
    <source>
        <dbReference type="ARBA" id="ARBA00023203"/>
    </source>
</evidence>
<dbReference type="InterPro" id="IPR036028">
    <property type="entry name" value="SH3-like_dom_sf"/>
</dbReference>
<dbReference type="Gene3D" id="1.20.58.60">
    <property type="match status" value="8"/>
</dbReference>
<reference evidence="16" key="1">
    <citation type="submission" date="2025-08" db="UniProtKB">
        <authorList>
            <consortium name="RefSeq"/>
        </authorList>
    </citation>
    <scope>IDENTIFICATION</scope>
    <source>
        <tissue evidence="16">Liver</tissue>
    </source>
</reference>
<dbReference type="InterPro" id="IPR011992">
    <property type="entry name" value="EF-hand-dom_pair"/>
</dbReference>
<feature type="coiled-coil region" evidence="12">
    <location>
        <begin position="1049"/>
        <end position="1083"/>
    </location>
</feature>
<keyword evidence="4" id="KW-0117">Actin capping</keyword>
<dbReference type="SUPFAM" id="SSF50044">
    <property type="entry name" value="SH3-domain"/>
    <property type="match status" value="1"/>
</dbReference>
<dbReference type="AlphaFoldDB" id="A0A2U3Z6C2"/>
<keyword evidence="10" id="KW-0009">Actin-binding</keyword>
<keyword evidence="7" id="KW-0479">Metal-binding</keyword>
<dbReference type="InterPro" id="IPR014837">
    <property type="entry name" value="EF-hand_Ca_insen"/>
</dbReference>
<evidence type="ECO:0000256" key="9">
    <source>
        <dbReference type="ARBA" id="ARBA00022837"/>
    </source>
</evidence>